<sequence>MPSETLKLLPVGAEGAVEKIIQLGPIKFKQISQHLLERMPSSVDFADMLDAEERKRLLGDLQIDPASELAVFLTISELWKNIAYYQPKLQPLLENLKEVGFDAEIRNAVVKVWSESGLTVSDQLRNISFSGRPNVRDVGWTLRMNVASSDNPAMHAAEAIVQFDTDRGSKIVELSKDRLVELYMMLQEVQKNLDILLERIIPGIRWETQFAKHSKKYEEDTVTLYDNTSTAA</sequence>
<evidence type="ECO:0000313" key="2">
    <source>
        <dbReference type="Proteomes" id="UP000095285"/>
    </source>
</evidence>
<accession>A0A1I7VRC1</accession>
<reference evidence="3" key="2">
    <citation type="submission" date="2016-11" db="UniProtKB">
        <authorList>
            <consortium name="WormBaseParasite"/>
        </authorList>
    </citation>
    <scope>IDENTIFICATION</scope>
</reference>
<dbReference type="PROSITE" id="PS51269">
    <property type="entry name" value="COMM"/>
    <property type="match status" value="1"/>
</dbReference>
<protein>
    <submittedName>
        <fullName evidence="3">COMM domain-containing protein</fullName>
    </submittedName>
</protein>
<dbReference type="InterPro" id="IPR037361">
    <property type="entry name" value="COMMD10"/>
</dbReference>
<evidence type="ECO:0000259" key="1">
    <source>
        <dbReference type="PROSITE" id="PS51269"/>
    </source>
</evidence>
<dbReference type="InterPro" id="IPR017920">
    <property type="entry name" value="COMM"/>
</dbReference>
<dbReference type="STRING" id="7209.A0A1I7VRC1"/>
<name>A0A1I7VRC1_LOALO</name>
<evidence type="ECO:0000313" key="3">
    <source>
        <dbReference type="WBParaSite" id="EN70_5395"/>
    </source>
</evidence>
<dbReference type="Proteomes" id="UP000095285">
    <property type="component" value="Unassembled WGS sequence"/>
</dbReference>
<feature type="domain" description="COMM" evidence="1">
    <location>
        <begin position="134"/>
        <end position="197"/>
    </location>
</feature>
<dbReference type="Pfam" id="PF21672">
    <property type="entry name" value="COMM_HN"/>
    <property type="match status" value="1"/>
</dbReference>
<dbReference type="WBParaSite" id="EN70_5395">
    <property type="protein sequence ID" value="EN70_5395"/>
    <property type="gene ID" value="EN70_5395"/>
</dbReference>
<dbReference type="PANTHER" id="PTHR12333:SF0">
    <property type="entry name" value="COMM DOMAIN-CONTAINING PROTEIN 10"/>
    <property type="match status" value="1"/>
</dbReference>
<organism evidence="2 3">
    <name type="scientific">Loa loa</name>
    <name type="common">Eye worm</name>
    <name type="synonym">Filaria loa</name>
    <dbReference type="NCBI Taxonomy" id="7209"/>
    <lineage>
        <taxon>Eukaryota</taxon>
        <taxon>Metazoa</taxon>
        <taxon>Ecdysozoa</taxon>
        <taxon>Nematoda</taxon>
        <taxon>Chromadorea</taxon>
        <taxon>Rhabditida</taxon>
        <taxon>Spirurina</taxon>
        <taxon>Spiruromorpha</taxon>
        <taxon>Filarioidea</taxon>
        <taxon>Onchocercidae</taxon>
        <taxon>Loa</taxon>
    </lineage>
</organism>
<dbReference type="AlphaFoldDB" id="A0A1I7VRC1"/>
<proteinExistence type="predicted"/>
<dbReference type="PANTHER" id="PTHR12333">
    <property type="entry name" value="COMM DOMAIN CONTAINING PROTEIN 10"/>
    <property type="match status" value="1"/>
</dbReference>
<keyword evidence="2" id="KW-1185">Reference proteome</keyword>
<reference evidence="2" key="1">
    <citation type="submission" date="2012-04" db="EMBL/GenBank/DDBJ databases">
        <title>The Genome Sequence of Loa loa.</title>
        <authorList>
            <consortium name="The Broad Institute Genome Sequencing Platform"/>
            <consortium name="Broad Institute Genome Sequencing Center for Infectious Disease"/>
            <person name="Nutman T.B."/>
            <person name="Fink D.L."/>
            <person name="Russ C."/>
            <person name="Young S."/>
            <person name="Zeng Q."/>
            <person name="Gargeya S."/>
            <person name="Alvarado L."/>
            <person name="Berlin A."/>
            <person name="Chapman S.B."/>
            <person name="Chen Z."/>
            <person name="Freedman E."/>
            <person name="Gellesch M."/>
            <person name="Goldberg J."/>
            <person name="Griggs A."/>
            <person name="Gujja S."/>
            <person name="Heilman E.R."/>
            <person name="Heiman D."/>
            <person name="Howarth C."/>
            <person name="Mehta T."/>
            <person name="Neiman D."/>
            <person name="Pearson M."/>
            <person name="Roberts A."/>
            <person name="Saif S."/>
            <person name="Shea T."/>
            <person name="Shenoy N."/>
            <person name="Sisk P."/>
            <person name="Stolte C."/>
            <person name="Sykes S."/>
            <person name="White J."/>
            <person name="Yandava C."/>
            <person name="Haas B."/>
            <person name="Henn M.R."/>
            <person name="Nusbaum C."/>
            <person name="Birren B."/>
        </authorList>
    </citation>
    <scope>NUCLEOTIDE SEQUENCE [LARGE SCALE GENOMIC DNA]</scope>
</reference>